<sequence length="354" mass="37831">VYKIADQTAQNILAFAREGTHLVFGVLSENKMLQDTFDDKSALVLGVTICGTIILVAVISSLLYHLRILQKIVQGMAWVMQRIMRTSGSESLCSAANVFMGQTEAPLVIKPYLIGMTRSEIMTMMIGGMATIAGGVFAIYAGMGIEAGHLLTASFMAAPTALYVSKILLPETEKSETADGAKSDVKPETTNALDAMCQGASDGMKLTINVLAMLIGFTAAIALFNYLLTQPQQWAGITQPVTIDMLLGWINAPFAFLMGVPWADCVEVGQAFGKRIVFTEFIGYIDLTELNKLKEISPRSFALGTFAICGFANFASIAIQIGGIGSLAPSRRKDLASLGLRAMAGGILVSYINA</sequence>
<organism evidence="4">
    <name type="scientific">marine metagenome</name>
    <dbReference type="NCBI Taxonomy" id="408172"/>
    <lineage>
        <taxon>unclassified sequences</taxon>
        <taxon>metagenomes</taxon>
        <taxon>ecological metagenomes</taxon>
    </lineage>
</organism>
<dbReference type="InterPro" id="IPR011642">
    <property type="entry name" value="Gate_dom"/>
</dbReference>
<protein>
    <recommendedName>
        <fullName evidence="5">Concentrative nucleoside transporter C-terminal domain-containing protein</fullName>
    </recommendedName>
</protein>
<reference evidence="4" key="1">
    <citation type="submission" date="2018-05" db="EMBL/GenBank/DDBJ databases">
        <authorList>
            <person name="Lanie J.A."/>
            <person name="Ng W.-L."/>
            <person name="Kazmierczak K.M."/>
            <person name="Andrzejewski T.M."/>
            <person name="Davidsen T.M."/>
            <person name="Wayne K.J."/>
            <person name="Tettelin H."/>
            <person name="Glass J.I."/>
            <person name="Rusch D."/>
            <person name="Podicherti R."/>
            <person name="Tsui H.-C.T."/>
            <person name="Winkler M.E."/>
        </authorList>
    </citation>
    <scope>NUCLEOTIDE SEQUENCE</scope>
</reference>
<dbReference type="Pfam" id="PF07662">
    <property type="entry name" value="Nucleos_tra2_C"/>
    <property type="match status" value="1"/>
</dbReference>
<dbReference type="EMBL" id="UINC01069926">
    <property type="protein sequence ID" value="SVC03684.1"/>
    <property type="molecule type" value="Genomic_DNA"/>
</dbReference>
<dbReference type="PANTHER" id="PTHR10590:SF4">
    <property type="entry name" value="SOLUTE CARRIER FAMILY 28 MEMBER 3"/>
    <property type="match status" value="1"/>
</dbReference>
<keyword evidence="1" id="KW-0812">Transmembrane</keyword>
<gene>
    <name evidence="4" type="ORF">METZ01_LOCUS256538</name>
</gene>
<evidence type="ECO:0000259" key="3">
    <source>
        <dbReference type="Pfam" id="PF07670"/>
    </source>
</evidence>
<feature type="non-terminal residue" evidence="4">
    <location>
        <position position="354"/>
    </location>
</feature>
<evidence type="ECO:0008006" key="5">
    <source>
        <dbReference type="Google" id="ProtNLM"/>
    </source>
</evidence>
<feature type="transmembrane region" description="Helical" evidence="1">
    <location>
        <begin position="206"/>
        <end position="228"/>
    </location>
</feature>
<name>A0A382IV20_9ZZZZ</name>
<dbReference type="GO" id="GO:0015293">
    <property type="term" value="F:symporter activity"/>
    <property type="evidence" value="ECO:0007669"/>
    <property type="project" value="TreeGrafter"/>
</dbReference>
<feature type="domain" description="Nucleoside transporter/FeoB GTPase Gate" evidence="3">
    <location>
        <begin position="49"/>
        <end position="144"/>
    </location>
</feature>
<evidence type="ECO:0000313" key="4">
    <source>
        <dbReference type="EMBL" id="SVC03684.1"/>
    </source>
</evidence>
<keyword evidence="1" id="KW-0472">Membrane</keyword>
<evidence type="ECO:0000259" key="2">
    <source>
        <dbReference type="Pfam" id="PF07662"/>
    </source>
</evidence>
<feature type="transmembrane region" description="Helical" evidence="1">
    <location>
        <begin position="42"/>
        <end position="66"/>
    </location>
</feature>
<feature type="transmembrane region" description="Helical" evidence="1">
    <location>
        <begin position="121"/>
        <end position="141"/>
    </location>
</feature>
<dbReference type="Pfam" id="PF07670">
    <property type="entry name" value="Gate"/>
    <property type="match status" value="1"/>
</dbReference>
<keyword evidence="1" id="KW-1133">Transmembrane helix</keyword>
<dbReference type="GO" id="GO:0005337">
    <property type="term" value="F:nucleoside transmembrane transporter activity"/>
    <property type="evidence" value="ECO:0007669"/>
    <property type="project" value="InterPro"/>
</dbReference>
<feature type="non-terminal residue" evidence="4">
    <location>
        <position position="1"/>
    </location>
</feature>
<accession>A0A382IV20</accession>
<evidence type="ECO:0000256" key="1">
    <source>
        <dbReference type="SAM" id="Phobius"/>
    </source>
</evidence>
<dbReference type="InterPro" id="IPR008276">
    <property type="entry name" value="C_nuclsd_transpt"/>
</dbReference>
<dbReference type="InterPro" id="IPR011657">
    <property type="entry name" value="CNT_C_dom"/>
</dbReference>
<dbReference type="PANTHER" id="PTHR10590">
    <property type="entry name" value="SODIUM/NUCLEOSIDE COTRANSPORTER"/>
    <property type="match status" value="1"/>
</dbReference>
<proteinExistence type="predicted"/>
<dbReference type="AlphaFoldDB" id="A0A382IV20"/>
<feature type="transmembrane region" description="Helical" evidence="1">
    <location>
        <begin position="301"/>
        <end position="323"/>
    </location>
</feature>
<feature type="domain" description="Concentrative nucleoside transporter C-terminal" evidence="2">
    <location>
        <begin position="149"/>
        <end position="354"/>
    </location>
</feature>
<dbReference type="GO" id="GO:0005886">
    <property type="term" value="C:plasma membrane"/>
    <property type="evidence" value="ECO:0007669"/>
    <property type="project" value="TreeGrafter"/>
</dbReference>